<evidence type="ECO:0000256" key="7">
    <source>
        <dbReference type="ARBA" id="ARBA00023136"/>
    </source>
</evidence>
<gene>
    <name evidence="10" type="ORF">F506_12535</name>
</gene>
<dbReference type="EMBL" id="CP011409">
    <property type="protein sequence ID" value="AKZ63386.1"/>
    <property type="molecule type" value="Genomic_DNA"/>
</dbReference>
<keyword evidence="6 8" id="KW-1133">Transmembrane helix</keyword>
<feature type="transmembrane region" description="Helical" evidence="8">
    <location>
        <begin position="355"/>
        <end position="384"/>
    </location>
</feature>
<evidence type="ECO:0000256" key="5">
    <source>
        <dbReference type="ARBA" id="ARBA00022692"/>
    </source>
</evidence>
<keyword evidence="2 8" id="KW-0813">Transport</keyword>
<reference evidence="11" key="1">
    <citation type="journal article" date="2015" name="Genome Announc.">
        <title>Complete Genome Sequence of Herbaspirillum hiltneri N3 (DSM 17495), Isolated from Surface-Sterilized Wheat Roots.</title>
        <authorList>
            <person name="Guizelini D."/>
            <person name="Saizaki P.M."/>
            <person name="Coimbra N.A."/>
            <person name="Weiss V.A."/>
            <person name="Faoro H."/>
            <person name="Sfeir M.Z."/>
            <person name="Baura V.A."/>
            <person name="Monteiro R.A."/>
            <person name="Chubatsu L.S."/>
            <person name="Souza E.M."/>
            <person name="Cruz L.M."/>
            <person name="Pedrosa F.O."/>
            <person name="Raittz R.T."/>
            <person name="Marchaukoski J.N."/>
            <person name="Steffens M.B."/>
        </authorList>
    </citation>
    <scope>NUCLEOTIDE SEQUENCE [LARGE SCALE GENOMIC DNA]</scope>
    <source>
        <strain evidence="11">N3</strain>
    </source>
</reference>
<feature type="transmembrane region" description="Helical" evidence="8">
    <location>
        <begin position="538"/>
        <end position="559"/>
    </location>
</feature>
<dbReference type="InterPro" id="IPR035906">
    <property type="entry name" value="MetI-like_sf"/>
</dbReference>
<dbReference type="CDD" id="cd06261">
    <property type="entry name" value="TM_PBP2"/>
    <property type="match status" value="2"/>
</dbReference>
<feature type="domain" description="ABC transmembrane type-1" evidence="9">
    <location>
        <begin position="66"/>
        <end position="269"/>
    </location>
</feature>
<dbReference type="SUPFAM" id="SSF161098">
    <property type="entry name" value="MetI-like"/>
    <property type="match status" value="2"/>
</dbReference>
<evidence type="ECO:0000256" key="8">
    <source>
        <dbReference type="RuleBase" id="RU363032"/>
    </source>
</evidence>
<evidence type="ECO:0000256" key="2">
    <source>
        <dbReference type="ARBA" id="ARBA00022448"/>
    </source>
</evidence>
<feature type="transmembrane region" description="Helical" evidence="8">
    <location>
        <begin position="38"/>
        <end position="58"/>
    </location>
</feature>
<evidence type="ECO:0000259" key="9">
    <source>
        <dbReference type="PROSITE" id="PS50928"/>
    </source>
</evidence>
<sequence>MTFRFRTADFSLMTLLVAMPVCIFLLLFLVLPVLSVVLAAFGIGSQSATLVYIVLFFQQELYREAFSNSLQVAFLSMLFASLIAVPLAWIATRMRFRGWLLVQVLGVLPLVMPPFVAAFALQPFLGANGAVNLLLQRWFGFTLPFMEGMNGVVLVESIHYFPFVLLNLITSLRRIDLSMEESAVTLGSTRWRRFRRIVLPLALPGYVAGAAIVFMRAFEDLGTPLILGVTNMLAPLTYLRVMSVGVDDPLSYVIAMIMLAFSALTLYLAGYFLRDKDNAYMPYLGGGVMLPVPARPVLGRWPTVFSYGWVVVTLLFVLLPHLGLLSLSLADIWSFSILPDSWTTRNYDTIATDSGAALINTFLYCGLAAGIDVTLGGVIAYVVLRTRLAGRNVLARLAGVSLAVPGMVLALGYLRFFRDINVPLSEAPFSSTWGMIALAYAVQQLPYVVKVCMTALQAIDPNLEAAAENLGSTRTRVLQRIVIPLMAGGLLLGFVVSFMAAATELPITMLLSNNEAQAPMSYEIYLYMQSVSGRGPGAALAIVAIAVVAICASIIHILLRRRLRSTTAMPS</sequence>
<name>A0ABN4HX43_9BURK</name>
<dbReference type="Gene3D" id="1.10.3720.10">
    <property type="entry name" value="MetI-like"/>
    <property type="match status" value="2"/>
</dbReference>
<feature type="transmembrane region" description="Helical" evidence="8">
    <location>
        <begin position="429"/>
        <end position="449"/>
    </location>
</feature>
<protein>
    <submittedName>
        <fullName evidence="10">ABC transporter permease</fullName>
    </submittedName>
</protein>
<feature type="transmembrane region" description="Helical" evidence="8">
    <location>
        <begin position="98"/>
        <end position="125"/>
    </location>
</feature>
<comment type="similarity">
    <text evidence="8">Belongs to the binding-protein-dependent transport system permease family.</text>
</comment>
<proteinExistence type="inferred from homology"/>
<keyword evidence="3" id="KW-1003">Cell membrane</keyword>
<dbReference type="PANTHER" id="PTHR43357:SF4">
    <property type="entry name" value="INNER MEMBRANE ABC TRANSPORTER PERMEASE PROTEIN YDCV"/>
    <property type="match status" value="1"/>
</dbReference>
<dbReference type="PROSITE" id="PS50928">
    <property type="entry name" value="ABC_TM1"/>
    <property type="match status" value="2"/>
</dbReference>
<feature type="transmembrane region" description="Helical" evidence="8">
    <location>
        <begin position="393"/>
        <end position="417"/>
    </location>
</feature>
<organism evidence="10 11">
    <name type="scientific">Herbaspirillum hiltneri N3</name>
    <dbReference type="NCBI Taxonomy" id="1262470"/>
    <lineage>
        <taxon>Bacteria</taxon>
        <taxon>Pseudomonadati</taxon>
        <taxon>Pseudomonadota</taxon>
        <taxon>Betaproteobacteria</taxon>
        <taxon>Burkholderiales</taxon>
        <taxon>Oxalobacteraceae</taxon>
        <taxon>Herbaspirillum</taxon>
    </lineage>
</organism>
<feature type="transmembrane region" description="Helical" evidence="8">
    <location>
        <begin position="145"/>
        <end position="169"/>
    </location>
</feature>
<feature type="domain" description="ABC transmembrane type-1" evidence="9">
    <location>
        <begin position="358"/>
        <end position="559"/>
    </location>
</feature>
<feature type="transmembrane region" description="Helical" evidence="8">
    <location>
        <begin position="251"/>
        <end position="273"/>
    </location>
</feature>
<dbReference type="Pfam" id="PF00528">
    <property type="entry name" value="BPD_transp_1"/>
    <property type="match status" value="2"/>
</dbReference>
<evidence type="ECO:0000313" key="10">
    <source>
        <dbReference type="EMBL" id="AKZ63386.1"/>
    </source>
</evidence>
<evidence type="ECO:0000256" key="3">
    <source>
        <dbReference type="ARBA" id="ARBA00022475"/>
    </source>
</evidence>
<evidence type="ECO:0000256" key="6">
    <source>
        <dbReference type="ARBA" id="ARBA00022989"/>
    </source>
</evidence>
<feature type="transmembrane region" description="Helical" evidence="8">
    <location>
        <begin position="12"/>
        <end position="31"/>
    </location>
</feature>
<feature type="transmembrane region" description="Helical" evidence="8">
    <location>
        <begin position="310"/>
        <end position="335"/>
    </location>
</feature>
<dbReference type="InterPro" id="IPR000515">
    <property type="entry name" value="MetI-like"/>
</dbReference>
<keyword evidence="11" id="KW-1185">Reference proteome</keyword>
<evidence type="ECO:0000256" key="1">
    <source>
        <dbReference type="ARBA" id="ARBA00004429"/>
    </source>
</evidence>
<evidence type="ECO:0000256" key="4">
    <source>
        <dbReference type="ARBA" id="ARBA00022519"/>
    </source>
</evidence>
<comment type="subcellular location">
    <subcellularLocation>
        <location evidence="1">Cell inner membrane</location>
        <topology evidence="1">Multi-pass membrane protein</topology>
    </subcellularLocation>
    <subcellularLocation>
        <location evidence="8">Cell membrane</location>
        <topology evidence="8">Multi-pass membrane protein</topology>
    </subcellularLocation>
</comment>
<feature type="transmembrane region" description="Helical" evidence="8">
    <location>
        <begin position="197"/>
        <end position="215"/>
    </location>
</feature>
<feature type="transmembrane region" description="Helical" evidence="8">
    <location>
        <begin position="481"/>
        <end position="502"/>
    </location>
</feature>
<feature type="transmembrane region" description="Helical" evidence="8">
    <location>
        <begin position="70"/>
        <end position="91"/>
    </location>
</feature>
<keyword evidence="7 8" id="KW-0472">Membrane</keyword>
<keyword evidence="4" id="KW-0997">Cell inner membrane</keyword>
<keyword evidence="5 8" id="KW-0812">Transmembrane</keyword>
<dbReference type="Proteomes" id="UP000063429">
    <property type="component" value="Chromosome"/>
</dbReference>
<evidence type="ECO:0000313" key="11">
    <source>
        <dbReference type="Proteomes" id="UP000063429"/>
    </source>
</evidence>
<accession>A0ABN4HX43</accession>
<dbReference type="PANTHER" id="PTHR43357">
    <property type="entry name" value="INNER MEMBRANE ABC TRANSPORTER PERMEASE PROTEIN YDCV"/>
    <property type="match status" value="1"/>
</dbReference>